<keyword evidence="1" id="KW-0732">Signal</keyword>
<evidence type="ECO:0000313" key="3">
    <source>
        <dbReference type="Proteomes" id="UP000001861"/>
    </source>
</evidence>
<dbReference type="Proteomes" id="UP000001861">
    <property type="component" value="Unassembled WGS sequence"/>
</dbReference>
<gene>
    <name evidence="2" type="ORF">CC1G_08571</name>
</gene>
<reference evidence="2 3" key="1">
    <citation type="journal article" date="2010" name="Proc. Natl. Acad. Sci. U.S.A.">
        <title>Insights into evolution of multicellular fungi from the assembled chromosomes of the mushroom Coprinopsis cinerea (Coprinus cinereus).</title>
        <authorList>
            <person name="Stajich J.E."/>
            <person name="Wilke S.K."/>
            <person name="Ahren D."/>
            <person name="Au C.H."/>
            <person name="Birren B.W."/>
            <person name="Borodovsky M."/>
            <person name="Burns C."/>
            <person name="Canback B."/>
            <person name="Casselton L.A."/>
            <person name="Cheng C.K."/>
            <person name="Deng J."/>
            <person name="Dietrich F.S."/>
            <person name="Fargo D.C."/>
            <person name="Farman M.L."/>
            <person name="Gathman A.C."/>
            <person name="Goldberg J."/>
            <person name="Guigo R."/>
            <person name="Hoegger P.J."/>
            <person name="Hooker J.B."/>
            <person name="Huggins A."/>
            <person name="James T.Y."/>
            <person name="Kamada T."/>
            <person name="Kilaru S."/>
            <person name="Kodira C."/>
            <person name="Kues U."/>
            <person name="Kupfer D."/>
            <person name="Kwan H.S."/>
            <person name="Lomsadze A."/>
            <person name="Li W."/>
            <person name="Lilly W.W."/>
            <person name="Ma L.J."/>
            <person name="Mackey A.J."/>
            <person name="Manning G."/>
            <person name="Martin F."/>
            <person name="Muraguchi H."/>
            <person name="Natvig D.O."/>
            <person name="Palmerini H."/>
            <person name="Ramesh M.A."/>
            <person name="Rehmeyer C.J."/>
            <person name="Roe B.A."/>
            <person name="Shenoy N."/>
            <person name="Stanke M."/>
            <person name="Ter-Hovhannisyan V."/>
            <person name="Tunlid A."/>
            <person name="Velagapudi R."/>
            <person name="Vision T.J."/>
            <person name="Zeng Q."/>
            <person name="Zolan M.E."/>
            <person name="Pukkila P.J."/>
        </authorList>
    </citation>
    <scope>NUCLEOTIDE SEQUENCE [LARGE SCALE GENOMIC DNA]</scope>
    <source>
        <strain evidence="3">Okayama-7 / 130 / ATCC MYA-4618 / FGSC 9003</strain>
    </source>
</reference>
<dbReference type="EMBL" id="AACS02000009">
    <property type="protein sequence ID" value="EAU89164.1"/>
    <property type="molecule type" value="Genomic_DNA"/>
</dbReference>
<feature type="signal peptide" evidence="1">
    <location>
        <begin position="1"/>
        <end position="19"/>
    </location>
</feature>
<dbReference type="VEuPathDB" id="FungiDB:CC1G_08571"/>
<protein>
    <submittedName>
        <fullName evidence="2">Uncharacterized protein</fullName>
    </submittedName>
</protein>
<dbReference type="AlphaFoldDB" id="A8NCT3"/>
<dbReference type="GeneID" id="6009103"/>
<proteinExistence type="predicted"/>
<keyword evidence="3" id="KW-1185">Reference proteome</keyword>
<evidence type="ECO:0000313" key="2">
    <source>
        <dbReference type="EMBL" id="EAU89164.1"/>
    </source>
</evidence>
<feature type="chain" id="PRO_5002724544" evidence="1">
    <location>
        <begin position="20"/>
        <end position="204"/>
    </location>
</feature>
<accession>A8NCT3</accession>
<name>A8NCT3_COPC7</name>
<dbReference type="OrthoDB" id="2927676at2759"/>
<organism evidence="2 3">
    <name type="scientific">Coprinopsis cinerea (strain Okayama-7 / 130 / ATCC MYA-4618 / FGSC 9003)</name>
    <name type="common">Inky cap fungus</name>
    <name type="synonym">Hormographiella aspergillata</name>
    <dbReference type="NCBI Taxonomy" id="240176"/>
    <lineage>
        <taxon>Eukaryota</taxon>
        <taxon>Fungi</taxon>
        <taxon>Dikarya</taxon>
        <taxon>Basidiomycota</taxon>
        <taxon>Agaricomycotina</taxon>
        <taxon>Agaricomycetes</taxon>
        <taxon>Agaricomycetidae</taxon>
        <taxon>Agaricales</taxon>
        <taxon>Agaricineae</taxon>
        <taxon>Psathyrellaceae</taxon>
        <taxon>Coprinopsis</taxon>
    </lineage>
</organism>
<dbReference type="InParanoid" id="A8NCT3"/>
<comment type="caution">
    <text evidence="2">The sequence shown here is derived from an EMBL/GenBank/DDBJ whole genome shotgun (WGS) entry which is preliminary data.</text>
</comment>
<evidence type="ECO:0000256" key="1">
    <source>
        <dbReference type="SAM" id="SignalP"/>
    </source>
</evidence>
<sequence length="204" mass="21407">MRKGIYCALLASSLSAVLAHGDPQVVTVYDMDPTPTGTAETYLASGTFLGVSPIAVDQEGATVYVATRVNSLVYVEKADQTSTLLATPTTTEYTFRADASRYYHAFPTTRGTVSAEDITECFYEDDGSIKCSHKVVVDNNGQPSTAVSHHTTGTQRPIATISDVENLALPTEGADEDDGEESGAVRGRAGVVGLVIAGLAGLLL</sequence>
<dbReference type="KEGG" id="cci:CC1G_08571"/>
<dbReference type="RefSeq" id="XP_001832621.1">
    <property type="nucleotide sequence ID" value="XM_001832569.1"/>
</dbReference>